<dbReference type="SUPFAM" id="SSF53590">
    <property type="entry name" value="Nucleoside hydrolase"/>
    <property type="match status" value="1"/>
</dbReference>
<reference evidence="1" key="1">
    <citation type="submission" date="2022-10" db="EMBL/GenBank/DDBJ databases">
        <title>The complete genomes of actinobacterial strains from the NBC collection.</title>
        <authorList>
            <person name="Joergensen T.S."/>
            <person name="Alvarez Arevalo M."/>
            <person name="Sterndorff E.B."/>
            <person name="Faurdal D."/>
            <person name="Vuksanovic O."/>
            <person name="Mourched A.-S."/>
            <person name="Charusanti P."/>
            <person name="Shaw S."/>
            <person name="Blin K."/>
            <person name="Weber T."/>
        </authorList>
    </citation>
    <scope>NUCLEOTIDE SEQUENCE</scope>
    <source>
        <strain evidence="1">NBC_01482</strain>
    </source>
</reference>
<sequence length="158" mass="17724">MKTFLWVRQGPLAAIFVAAGSVKLLQPGGTRRGIPVTTAASTVPYWVTVLAIDVTADSELLRRLRSATTPMWARLLAANFDAWFRHHSTKGNRRGSWMYDLLTLSAELGLGFVTFTRERIRIARDGRIYRDRDGRAMEVACAVDYEGFVEWTQEGVCA</sequence>
<dbReference type="InterPro" id="IPR036452">
    <property type="entry name" value="Ribo_hydro-like"/>
</dbReference>
<dbReference type="EMBL" id="CP109441">
    <property type="protein sequence ID" value="WUV44107.1"/>
    <property type="molecule type" value="Genomic_DNA"/>
</dbReference>
<evidence type="ECO:0000313" key="1">
    <source>
        <dbReference type="EMBL" id="WUV44107.1"/>
    </source>
</evidence>
<dbReference type="Gene3D" id="3.90.245.10">
    <property type="entry name" value="Ribonucleoside hydrolase-like"/>
    <property type="match status" value="1"/>
</dbReference>
<dbReference type="RefSeq" id="WP_329406910.1">
    <property type="nucleotide sequence ID" value="NZ_CP109441.1"/>
</dbReference>
<keyword evidence="2" id="KW-1185">Reference proteome</keyword>
<dbReference type="Proteomes" id="UP001432062">
    <property type="component" value="Chromosome"/>
</dbReference>
<evidence type="ECO:0000313" key="2">
    <source>
        <dbReference type="Proteomes" id="UP001432062"/>
    </source>
</evidence>
<organism evidence="1 2">
    <name type="scientific">Nocardia vinacea</name>
    <dbReference type="NCBI Taxonomy" id="96468"/>
    <lineage>
        <taxon>Bacteria</taxon>
        <taxon>Bacillati</taxon>
        <taxon>Actinomycetota</taxon>
        <taxon>Actinomycetes</taxon>
        <taxon>Mycobacteriales</taxon>
        <taxon>Nocardiaceae</taxon>
        <taxon>Nocardia</taxon>
    </lineage>
</organism>
<name>A0ABZ1YQE9_9NOCA</name>
<accession>A0ABZ1YQE9</accession>
<protein>
    <submittedName>
        <fullName evidence="1">Uncharacterized protein</fullName>
    </submittedName>
</protein>
<gene>
    <name evidence="1" type="ORF">OG563_33725</name>
</gene>
<proteinExistence type="predicted"/>